<reference evidence="9" key="1">
    <citation type="submission" date="2021-01" db="EMBL/GenBank/DDBJ databases">
        <authorList>
            <person name="Li R."/>
            <person name="Bekaert M."/>
        </authorList>
    </citation>
    <scope>NUCLEOTIDE SEQUENCE</scope>
    <source>
        <strain evidence="9">Farmed</strain>
    </source>
</reference>
<dbReference type="Proteomes" id="UP000597762">
    <property type="component" value="Unassembled WGS sequence"/>
</dbReference>
<gene>
    <name evidence="9" type="ORF">SPHA_24252</name>
</gene>
<evidence type="ECO:0000256" key="7">
    <source>
        <dbReference type="SAM" id="Phobius"/>
    </source>
</evidence>
<evidence type="ECO:0000259" key="8">
    <source>
        <dbReference type="Pfam" id="PF23122"/>
    </source>
</evidence>
<comment type="caution">
    <text evidence="9">The sequence shown here is derived from an EMBL/GenBank/DDBJ whole genome shotgun (WGS) entry which is preliminary data.</text>
</comment>
<keyword evidence="10" id="KW-1185">Reference proteome</keyword>
<feature type="domain" description="T-cell immunomodulatory protein TIP C2" evidence="8">
    <location>
        <begin position="290"/>
        <end position="390"/>
    </location>
</feature>
<organism evidence="9 10">
    <name type="scientific">Acanthosepion pharaonis</name>
    <name type="common">Pharaoh cuttlefish</name>
    <name type="synonym">Sepia pharaonis</name>
    <dbReference type="NCBI Taxonomy" id="158019"/>
    <lineage>
        <taxon>Eukaryota</taxon>
        <taxon>Metazoa</taxon>
        <taxon>Spiralia</taxon>
        <taxon>Lophotrochozoa</taxon>
        <taxon>Mollusca</taxon>
        <taxon>Cephalopoda</taxon>
        <taxon>Coleoidea</taxon>
        <taxon>Decapodiformes</taxon>
        <taxon>Sepiida</taxon>
        <taxon>Sepiina</taxon>
        <taxon>Sepiidae</taxon>
        <taxon>Acanthosepion</taxon>
    </lineage>
</organism>
<keyword evidence="5 7" id="KW-0472">Membrane</keyword>
<dbReference type="SUPFAM" id="SSF69318">
    <property type="entry name" value="Integrin alpha N-terminal domain"/>
    <property type="match status" value="1"/>
</dbReference>
<comment type="similarity">
    <text evidence="2">Belongs to the TIP family.</text>
</comment>
<evidence type="ECO:0000256" key="1">
    <source>
        <dbReference type="ARBA" id="ARBA00004479"/>
    </source>
</evidence>
<dbReference type="Pfam" id="PF23122">
    <property type="entry name" value="C2_ITFG1"/>
    <property type="match status" value="1"/>
</dbReference>
<evidence type="ECO:0000313" key="9">
    <source>
        <dbReference type="EMBL" id="CAE1244326.1"/>
    </source>
</evidence>
<dbReference type="AlphaFoldDB" id="A0A812BXX3"/>
<dbReference type="GO" id="GO:0005886">
    <property type="term" value="C:plasma membrane"/>
    <property type="evidence" value="ECO:0007669"/>
    <property type="project" value="TreeGrafter"/>
</dbReference>
<dbReference type="OrthoDB" id="10250728at2759"/>
<sequence length="442" mass="49810">MDSNADMIADLFGESLDGKRKFWIGSKDKNFTTQLIKGEDPVLPPLRKPQSSAFVDVNSDFCSDLSVMSVKDGRTQIEQWFCEDGGFVLNRTLIVPESALVIGQATFVNIDGDNFIDVVLPVCEDQHCAKSKIYVFSKDMWHKLPVTFGKGNWRFVEPSQSINKMIAPPITLRAGDYNLDGYPDLLAILSNQNHTQQAFLLKNIPFNSDNYTRSFEIIWPATFTHLTDSALLTAFFDVDENGILDVLLTSHSKDDRTRIHVFKNKFLEDAYFLKVMVVSGLCETNCNVEPYGVNQPGPVIRFKTTQSTGEIQLGYASQLTQSAHYSLQLPFTVFGLGQTPNYIDTLEVGIPYSTKENSKIREWTSIIPNSQLIIIPYLSLDPYSWKNRLFVTPSRLVLLTGASLLGTCAVIAAVVGILHWRERAEDKREKLQEAHKFHFDAM</sequence>
<evidence type="ECO:0000313" key="10">
    <source>
        <dbReference type="Proteomes" id="UP000597762"/>
    </source>
</evidence>
<comment type="subcellular location">
    <subcellularLocation>
        <location evidence="1">Membrane</location>
        <topology evidence="1">Single-pass type I membrane protein</topology>
    </subcellularLocation>
</comment>
<evidence type="ECO:0000256" key="3">
    <source>
        <dbReference type="ARBA" id="ARBA00022692"/>
    </source>
</evidence>
<protein>
    <submittedName>
        <fullName evidence="9">ITFG1</fullName>
    </submittedName>
</protein>
<feature type="transmembrane region" description="Helical" evidence="7">
    <location>
        <begin position="396"/>
        <end position="420"/>
    </location>
</feature>
<accession>A0A812BXX3</accession>
<dbReference type="InterPro" id="IPR028994">
    <property type="entry name" value="Integrin_alpha_N"/>
</dbReference>
<evidence type="ECO:0000256" key="6">
    <source>
        <dbReference type="ARBA" id="ARBA00023180"/>
    </source>
</evidence>
<keyword evidence="3 7" id="KW-0812">Transmembrane</keyword>
<dbReference type="EMBL" id="CAHIKZ030000903">
    <property type="protein sequence ID" value="CAE1244326.1"/>
    <property type="molecule type" value="Genomic_DNA"/>
</dbReference>
<evidence type="ECO:0000256" key="2">
    <source>
        <dbReference type="ARBA" id="ARBA00006496"/>
    </source>
</evidence>
<proteinExistence type="inferred from homology"/>
<keyword evidence="4 7" id="KW-1133">Transmembrane helix</keyword>
<evidence type="ECO:0000256" key="5">
    <source>
        <dbReference type="ARBA" id="ARBA00023136"/>
    </source>
</evidence>
<dbReference type="InterPro" id="IPR057089">
    <property type="entry name" value="C2_TIP"/>
</dbReference>
<name>A0A812BXX3_ACAPH</name>
<keyword evidence="6" id="KW-0325">Glycoprotein</keyword>
<dbReference type="InterPro" id="IPR024881">
    <property type="entry name" value="Tip"/>
</dbReference>
<dbReference type="PANTHER" id="PTHR13412:SF0">
    <property type="entry name" value="T-CELL IMMUNOMODULATORY PROTEIN"/>
    <property type="match status" value="1"/>
</dbReference>
<dbReference type="PANTHER" id="PTHR13412">
    <property type="entry name" value="T-CELL IMMUNOMODULATORY PROTEIN HOMOLOG"/>
    <property type="match status" value="1"/>
</dbReference>
<evidence type="ECO:0000256" key="4">
    <source>
        <dbReference type="ARBA" id="ARBA00022989"/>
    </source>
</evidence>